<dbReference type="EMBL" id="DS268645">
    <property type="protein sequence ID" value="EFO96561.1"/>
    <property type="molecule type" value="Genomic_DNA"/>
</dbReference>
<evidence type="ECO:0000259" key="1">
    <source>
        <dbReference type="PROSITE" id="PS50181"/>
    </source>
</evidence>
<sequence length="292" mass="33225">MPPLPLLRLPNLAIHEVVKLMDPMGILMLSYTSFKTKCVIRPFLVKPDFRIVLIDNSSGQSVAFGIHGFGFSVLKINVDQENVDLPVSKFTLSTGRVISVPLSVTDQVTHWSTRYEGFIRLLQIILDTFSIKSVSWSIDNQVDESTDLLVTDWVANQGLKLLLLRVTGEKINVGVVHSLLQLFESTPQLELLGRQDFTRYFFEDYKFSRLRIHNAEWFHLSWAVHSKSVKLTVKLFDELSLNEFLLLWMGKESSVMLEHLDLVQTDGIFNISSVINGLEAVRMDKESVEDLG</sequence>
<feature type="domain" description="F-box" evidence="1">
    <location>
        <begin position="3"/>
        <end position="52"/>
    </location>
</feature>
<dbReference type="PROSITE" id="PS50181">
    <property type="entry name" value="FBOX"/>
    <property type="match status" value="1"/>
</dbReference>
<dbReference type="HOGENOM" id="CLU_953900_0_0_1"/>
<keyword evidence="3" id="KW-1185">Reference proteome</keyword>
<organism evidence="3">
    <name type="scientific">Caenorhabditis remanei</name>
    <name type="common">Caenorhabditis vulgaris</name>
    <dbReference type="NCBI Taxonomy" id="31234"/>
    <lineage>
        <taxon>Eukaryota</taxon>
        <taxon>Metazoa</taxon>
        <taxon>Ecdysozoa</taxon>
        <taxon>Nematoda</taxon>
        <taxon>Chromadorea</taxon>
        <taxon>Rhabditida</taxon>
        <taxon>Rhabditina</taxon>
        <taxon>Rhabditomorpha</taxon>
        <taxon>Rhabditoidea</taxon>
        <taxon>Rhabditidae</taxon>
        <taxon>Peloderinae</taxon>
        <taxon>Caenorhabditis</taxon>
    </lineage>
</organism>
<accession>E3NFX1</accession>
<dbReference type="PANTHER" id="PTHR21503">
    <property type="entry name" value="F-BOX-CONTAINING HYPOTHETICAL PROTEIN C.ELEGANS"/>
    <property type="match status" value="1"/>
</dbReference>
<dbReference type="InParanoid" id="E3NFX1"/>
<dbReference type="InterPro" id="IPR001810">
    <property type="entry name" value="F-box_dom"/>
</dbReference>
<name>E3NFX1_CAERE</name>
<evidence type="ECO:0000313" key="3">
    <source>
        <dbReference type="Proteomes" id="UP000008281"/>
    </source>
</evidence>
<evidence type="ECO:0000313" key="2">
    <source>
        <dbReference type="EMBL" id="EFO96561.1"/>
    </source>
</evidence>
<gene>
    <name evidence="2" type="ORF">CRE_23150</name>
</gene>
<dbReference type="Proteomes" id="UP000008281">
    <property type="component" value="Unassembled WGS sequence"/>
</dbReference>
<proteinExistence type="predicted"/>
<reference evidence="2" key="1">
    <citation type="submission" date="2007-07" db="EMBL/GenBank/DDBJ databases">
        <title>PCAP assembly of the Caenorhabditis remanei genome.</title>
        <authorList>
            <consortium name="The Caenorhabditis remanei Sequencing Consortium"/>
            <person name="Wilson R.K."/>
        </authorList>
    </citation>
    <scope>NUCLEOTIDE SEQUENCE [LARGE SCALE GENOMIC DNA]</scope>
    <source>
        <strain evidence="2">PB4641</strain>
    </source>
</reference>
<protein>
    <recommendedName>
        <fullName evidence="1">F-box domain-containing protein</fullName>
    </recommendedName>
</protein>
<dbReference type="PANTHER" id="PTHR21503:SF8">
    <property type="entry name" value="F-BOX ASSOCIATED DOMAIN-CONTAINING PROTEIN-RELATED"/>
    <property type="match status" value="1"/>
</dbReference>
<dbReference type="AlphaFoldDB" id="E3NFX1"/>